<dbReference type="Proteomes" id="UP000027318">
    <property type="component" value="Unassembled WGS sequence"/>
</dbReference>
<dbReference type="EMBL" id="JMSZ01000036">
    <property type="protein sequence ID" value="KDE38798.1"/>
    <property type="molecule type" value="Genomic_DNA"/>
</dbReference>
<evidence type="ECO:0000313" key="2">
    <source>
        <dbReference type="Proteomes" id="UP000027318"/>
    </source>
</evidence>
<dbReference type="RefSeq" id="WP_036549143.1">
    <property type="nucleotide sequence ID" value="NZ_JMSZ01000036.1"/>
</dbReference>
<name>A0A063XX61_9GAMM</name>
<comment type="caution">
    <text evidence="1">The sequence shown here is derived from an EMBL/GenBank/DDBJ whole genome shotgun (WGS) entry which is preliminary data.</text>
</comment>
<sequence>MGKKIALSGLGLAVVFGLWVWLFSPQWLEGFNQQRAEDAEVYRTQGLEAGRETDQQGCQDQALTRFDQCRDSNFVCTVNQGVFLKACFETAATTAGFCEGLPEFHDKATEPEKDWAKYNCWDMGIRGEGCRLLLRQRLQLCDALGSSAGSSALNLQN</sequence>
<keyword evidence="2" id="KW-1185">Reference proteome</keyword>
<accession>A0A063XX61</accession>
<organism evidence="1 2">
    <name type="scientific">Nitrincola lacisaponensis</name>
    <dbReference type="NCBI Taxonomy" id="267850"/>
    <lineage>
        <taxon>Bacteria</taxon>
        <taxon>Pseudomonadati</taxon>
        <taxon>Pseudomonadota</taxon>
        <taxon>Gammaproteobacteria</taxon>
        <taxon>Oceanospirillales</taxon>
        <taxon>Oceanospirillaceae</taxon>
        <taxon>Nitrincola</taxon>
    </lineage>
</organism>
<proteinExistence type="predicted"/>
<reference evidence="1 2" key="1">
    <citation type="journal article" date="2005" name="Int. J. Syst. Evol. Microbiol.">
        <title>Nitrincola lacisaponensis gen. nov., sp. nov., a novel alkaliphilic bacterium isolated from an alkaline, saline lake.</title>
        <authorList>
            <person name="Dimitriu P.A."/>
            <person name="Shukla S.K."/>
            <person name="Conradt J."/>
            <person name="Marquez M.C."/>
            <person name="Ventosa A."/>
            <person name="Maglia A."/>
            <person name="Peyton B.M."/>
            <person name="Pinkart H.C."/>
            <person name="Mormile M.R."/>
        </authorList>
    </citation>
    <scope>NUCLEOTIDE SEQUENCE [LARGE SCALE GENOMIC DNA]</scope>
    <source>
        <strain evidence="1 2">4CA</strain>
    </source>
</reference>
<dbReference type="STRING" id="267850.ADINL_2699"/>
<dbReference type="AlphaFoldDB" id="A0A063XX61"/>
<gene>
    <name evidence="1" type="ORF">ADINL_2699</name>
</gene>
<protein>
    <submittedName>
        <fullName evidence="1">Uncharacterized protein</fullName>
    </submittedName>
</protein>
<evidence type="ECO:0000313" key="1">
    <source>
        <dbReference type="EMBL" id="KDE38798.1"/>
    </source>
</evidence>